<evidence type="ECO:0000256" key="1">
    <source>
        <dbReference type="SAM" id="SignalP"/>
    </source>
</evidence>
<dbReference type="PANTHER" id="PTHR11008">
    <property type="entry name" value="PROTEIN TAKEOUT-LIKE PROTEIN"/>
    <property type="match status" value="1"/>
</dbReference>
<gene>
    <name evidence="2" type="ORF">LSINAPIS_LOCUS1421</name>
</gene>
<organism evidence="2 3">
    <name type="scientific">Leptidea sinapis</name>
    <dbReference type="NCBI Taxonomy" id="189913"/>
    <lineage>
        <taxon>Eukaryota</taxon>
        <taxon>Metazoa</taxon>
        <taxon>Ecdysozoa</taxon>
        <taxon>Arthropoda</taxon>
        <taxon>Hexapoda</taxon>
        <taxon>Insecta</taxon>
        <taxon>Pterygota</taxon>
        <taxon>Neoptera</taxon>
        <taxon>Endopterygota</taxon>
        <taxon>Lepidoptera</taxon>
        <taxon>Glossata</taxon>
        <taxon>Ditrysia</taxon>
        <taxon>Papilionoidea</taxon>
        <taxon>Pieridae</taxon>
        <taxon>Dismorphiinae</taxon>
        <taxon>Leptidea</taxon>
    </lineage>
</organism>
<sequence length="151" mass="16468">MFDKAQVSTNIRMKIALVLLLAAAVSAAPNTPQTHEVLELDYESFARDTPESRNFLINVLINQLFNFIRNVIANGSPIFGIPPLDPLKLGQIHLVVPAGLINLDLKLQDAAVSGIGGFLVHRSNLDLSKLSFDIEISVPYLNVTAGCPRNH</sequence>
<feature type="chain" id="PRO_5022864811" description="Lipid-binding serum glycoprotein N-terminal domain-containing protein" evidence="1">
    <location>
        <begin position="28"/>
        <end position="151"/>
    </location>
</feature>
<protein>
    <recommendedName>
        <fullName evidence="4">Lipid-binding serum glycoprotein N-terminal domain-containing protein</fullName>
    </recommendedName>
</protein>
<evidence type="ECO:0000313" key="2">
    <source>
        <dbReference type="EMBL" id="VVC87919.1"/>
    </source>
</evidence>
<keyword evidence="1" id="KW-0732">Signal</keyword>
<keyword evidence="3" id="KW-1185">Reference proteome</keyword>
<dbReference type="Proteomes" id="UP000324832">
    <property type="component" value="Unassembled WGS sequence"/>
</dbReference>
<name>A0A5E4PSR9_9NEOP</name>
<dbReference type="Pfam" id="PF06585">
    <property type="entry name" value="JHBP"/>
    <property type="match status" value="1"/>
</dbReference>
<dbReference type="AlphaFoldDB" id="A0A5E4PSR9"/>
<dbReference type="PANTHER" id="PTHR11008:SF9">
    <property type="entry name" value="PROTEIN TAKEOUT-LIKE PROTEIN"/>
    <property type="match status" value="1"/>
</dbReference>
<dbReference type="Gene3D" id="3.15.10.30">
    <property type="entry name" value="Haemolymph juvenile hormone binding protein"/>
    <property type="match status" value="1"/>
</dbReference>
<evidence type="ECO:0000313" key="3">
    <source>
        <dbReference type="Proteomes" id="UP000324832"/>
    </source>
</evidence>
<accession>A0A5E4PSR9</accession>
<evidence type="ECO:0008006" key="4">
    <source>
        <dbReference type="Google" id="ProtNLM"/>
    </source>
</evidence>
<dbReference type="InterPro" id="IPR010562">
    <property type="entry name" value="Haemolymph_juvenile_hormone-bd"/>
</dbReference>
<reference evidence="2 3" key="1">
    <citation type="submission" date="2017-07" db="EMBL/GenBank/DDBJ databases">
        <authorList>
            <person name="Talla V."/>
            <person name="Backstrom N."/>
        </authorList>
    </citation>
    <scope>NUCLEOTIDE SEQUENCE [LARGE SCALE GENOMIC DNA]</scope>
</reference>
<feature type="signal peptide" evidence="1">
    <location>
        <begin position="1"/>
        <end position="27"/>
    </location>
</feature>
<proteinExistence type="predicted"/>
<dbReference type="InterPro" id="IPR038606">
    <property type="entry name" value="To_sf"/>
</dbReference>
<dbReference type="EMBL" id="FZQP02000226">
    <property type="protein sequence ID" value="VVC87919.1"/>
    <property type="molecule type" value="Genomic_DNA"/>
</dbReference>